<name>A0A0A2KYB1_PENIT</name>
<dbReference type="PANTHER" id="PTHR38698">
    <property type="entry name" value="EXPRESSED PROTEIN"/>
    <property type="match status" value="1"/>
</dbReference>
<dbReference type="InterPro" id="IPR031355">
    <property type="entry name" value="YBL010C/LAA2-like"/>
</dbReference>
<accession>A0A0A2KYB1</accession>
<feature type="compositionally biased region" description="Basic and acidic residues" evidence="1">
    <location>
        <begin position="254"/>
        <end position="263"/>
    </location>
</feature>
<feature type="compositionally biased region" description="Polar residues" evidence="1">
    <location>
        <begin position="44"/>
        <end position="63"/>
    </location>
</feature>
<feature type="region of interest" description="Disordered" evidence="1">
    <location>
        <begin position="421"/>
        <end position="470"/>
    </location>
</feature>
<feature type="compositionally biased region" description="Basic and acidic residues" evidence="1">
    <location>
        <begin position="85"/>
        <end position="105"/>
    </location>
</feature>
<dbReference type="Pfam" id="PF17104">
    <property type="entry name" value="YBL010C_LAA2"/>
    <property type="match status" value="1"/>
</dbReference>
<protein>
    <submittedName>
        <fullName evidence="2">Uncharacterized protein</fullName>
    </submittedName>
</protein>
<dbReference type="Proteomes" id="UP000030104">
    <property type="component" value="Unassembled WGS sequence"/>
</dbReference>
<gene>
    <name evidence="2" type="ORF">PITC_026430</name>
</gene>
<evidence type="ECO:0000313" key="3">
    <source>
        <dbReference type="Proteomes" id="UP000030104"/>
    </source>
</evidence>
<dbReference type="OrthoDB" id="5378975at2759"/>
<dbReference type="STRING" id="40296.A0A0A2KYB1"/>
<feature type="compositionally biased region" description="Polar residues" evidence="1">
    <location>
        <begin position="106"/>
        <end position="122"/>
    </location>
</feature>
<keyword evidence="3" id="KW-1185">Reference proteome</keyword>
<dbReference type="PANTHER" id="PTHR38698:SF1">
    <property type="entry name" value="FUNGAL PROTEIN"/>
    <property type="match status" value="1"/>
</dbReference>
<feature type="compositionally biased region" description="Acidic residues" evidence="1">
    <location>
        <begin position="264"/>
        <end position="289"/>
    </location>
</feature>
<organism evidence="2 3">
    <name type="scientific">Penicillium italicum</name>
    <name type="common">Blue mold</name>
    <dbReference type="NCBI Taxonomy" id="40296"/>
    <lineage>
        <taxon>Eukaryota</taxon>
        <taxon>Fungi</taxon>
        <taxon>Dikarya</taxon>
        <taxon>Ascomycota</taxon>
        <taxon>Pezizomycotina</taxon>
        <taxon>Eurotiomycetes</taxon>
        <taxon>Eurotiomycetidae</taxon>
        <taxon>Eurotiales</taxon>
        <taxon>Aspergillaceae</taxon>
        <taxon>Penicillium</taxon>
    </lineage>
</organism>
<feature type="compositionally biased region" description="Polar residues" evidence="1">
    <location>
        <begin position="215"/>
        <end position="224"/>
    </location>
</feature>
<evidence type="ECO:0000256" key="1">
    <source>
        <dbReference type="SAM" id="MobiDB-lite"/>
    </source>
</evidence>
<evidence type="ECO:0000313" key="2">
    <source>
        <dbReference type="EMBL" id="KGO71923.1"/>
    </source>
</evidence>
<feature type="compositionally biased region" description="Polar residues" evidence="1">
    <location>
        <begin position="7"/>
        <end position="22"/>
    </location>
</feature>
<sequence length="545" mass="59389">MSEGPSDLSSSHLEPPSRTTEMQDPGAGDHIASESDDEHFSDASEGNPQLQSLPQSGRTSPVPRTQVERVDNSTQNGEIPGTAAFEKREQDAVPDKIEVVPEEGSHSQTHSPAGSKDQSLSPEDSPIPRTVVEQVDPDEPSHGEVPGTLAHEQRLADAVPDVVAKVSDSDANPTPLAFDPTPSEVGRTSTEIPETRLERVDTIPAEEDLPPHPQAHTSSTSDTLPHTVETVPDVSIHDTDLETKDLSLEDDINDDHGYEKQEAGDDFDEFVEEQEDMGDDDFGDFDDGFQEPSTEEAPTGETAAPQQSHIPPPLTDFDTFKSTSELLESLQDTLNTLFPESQDISSLPPVEPIPDSAAIFSTERSLSLWSQLVAPPPLQPQNWVKSRIRRLFLVSLGVPVDLDEILPASKQKKLVLPSIDLEGSGAKSPGARSVSQVRKEEGNDNKTEKGQAPSRQKVTPRRSAPPAPEIDLSAVRRLCDTTDAALNGLTDSELKLHVQELNQVAQRASSVLEYWLKRRDGLVGEKEAFEGVIENLVSHVRRVRK</sequence>
<dbReference type="OMA" id="WTKSRIR"/>
<feature type="compositionally biased region" description="Basic and acidic residues" evidence="1">
    <location>
        <begin position="437"/>
        <end position="449"/>
    </location>
</feature>
<dbReference type="PhylomeDB" id="A0A0A2KYB1"/>
<feature type="compositionally biased region" description="Basic and acidic residues" evidence="1">
    <location>
        <begin position="235"/>
        <end position="247"/>
    </location>
</feature>
<reference evidence="2 3" key="1">
    <citation type="journal article" date="2015" name="Mol. Plant Microbe Interact.">
        <title>Genome, transcriptome, and functional analyses of Penicillium expansum provide new insights into secondary metabolism and pathogenicity.</title>
        <authorList>
            <person name="Ballester A.R."/>
            <person name="Marcet-Houben M."/>
            <person name="Levin E."/>
            <person name="Sela N."/>
            <person name="Selma-Lazaro C."/>
            <person name="Carmona L."/>
            <person name="Wisniewski M."/>
            <person name="Droby S."/>
            <person name="Gonzalez-Candelas L."/>
            <person name="Gabaldon T."/>
        </authorList>
    </citation>
    <scope>NUCLEOTIDE SEQUENCE [LARGE SCALE GENOMIC DNA]</scope>
    <source>
        <strain evidence="2 3">PHI-1</strain>
    </source>
</reference>
<dbReference type="HOGENOM" id="CLU_022564_2_0_1"/>
<proteinExistence type="predicted"/>
<dbReference type="AlphaFoldDB" id="A0A0A2KYB1"/>
<feature type="region of interest" description="Disordered" evidence="1">
    <location>
        <begin position="1"/>
        <end position="316"/>
    </location>
</feature>
<dbReference type="EMBL" id="JQGA01000915">
    <property type="protein sequence ID" value="KGO71923.1"/>
    <property type="molecule type" value="Genomic_DNA"/>
</dbReference>
<comment type="caution">
    <text evidence="2">The sequence shown here is derived from an EMBL/GenBank/DDBJ whole genome shotgun (WGS) entry which is preliminary data.</text>
</comment>